<comment type="caution">
    <text evidence="1">The sequence shown here is derived from an EMBL/GenBank/DDBJ whole genome shotgun (WGS) entry which is preliminary data.</text>
</comment>
<evidence type="ECO:0008006" key="2">
    <source>
        <dbReference type="Google" id="ProtNLM"/>
    </source>
</evidence>
<reference evidence="1" key="1">
    <citation type="journal article" date="2015" name="Nature">
        <title>Complex archaea that bridge the gap between prokaryotes and eukaryotes.</title>
        <authorList>
            <person name="Spang A."/>
            <person name="Saw J.H."/>
            <person name="Jorgensen S.L."/>
            <person name="Zaremba-Niedzwiedzka K."/>
            <person name="Martijn J."/>
            <person name="Lind A.E."/>
            <person name="van Eijk R."/>
            <person name="Schleper C."/>
            <person name="Guy L."/>
            <person name="Ettema T.J."/>
        </authorList>
    </citation>
    <scope>NUCLEOTIDE SEQUENCE</scope>
</reference>
<evidence type="ECO:0000313" key="1">
    <source>
        <dbReference type="EMBL" id="KKM75715.1"/>
    </source>
</evidence>
<dbReference type="AlphaFoldDB" id="A0A0F9MGH5"/>
<dbReference type="EMBL" id="LAZR01008926">
    <property type="protein sequence ID" value="KKM75715.1"/>
    <property type="molecule type" value="Genomic_DNA"/>
</dbReference>
<organism evidence="1">
    <name type="scientific">marine sediment metagenome</name>
    <dbReference type="NCBI Taxonomy" id="412755"/>
    <lineage>
        <taxon>unclassified sequences</taxon>
        <taxon>metagenomes</taxon>
        <taxon>ecological metagenomes</taxon>
    </lineage>
</organism>
<accession>A0A0F9MGH5</accession>
<proteinExistence type="predicted"/>
<sequence>MSVRIEHNFDIKSKQIQKYAKSLDREVLIAAMHKSLSEVATISTGDYMDLGSAEDAPVVSILSRRSGRLSFSIAGSEFKGKKESIRKVTATSGKIEGQIGSKVPYAQIQEKGGTTHPKVTAKSRGFFWHKFYETGDDKWKGMALTSKTQFDINIPARPYLRPAAKDAMPEIHRIFDEFIHESWNRTNI</sequence>
<protein>
    <recommendedName>
        <fullName evidence="2">Phage morphogenesis protein</fullName>
    </recommendedName>
</protein>
<name>A0A0F9MGH5_9ZZZZ</name>
<gene>
    <name evidence="1" type="ORF">LCGC14_1387470</name>
</gene>